<dbReference type="AlphaFoldDB" id="A0A934MR88"/>
<organism evidence="7 8">
    <name type="scientific">Paenibacillus roseus</name>
    <dbReference type="NCBI Taxonomy" id="2798579"/>
    <lineage>
        <taxon>Bacteria</taxon>
        <taxon>Bacillati</taxon>
        <taxon>Bacillota</taxon>
        <taxon>Bacilli</taxon>
        <taxon>Bacillales</taxon>
        <taxon>Paenibacillaceae</taxon>
        <taxon>Paenibacillus</taxon>
    </lineage>
</organism>
<name>A0A934MR88_9BACL</name>
<evidence type="ECO:0000313" key="7">
    <source>
        <dbReference type="EMBL" id="MBJ6362109.1"/>
    </source>
</evidence>
<comment type="similarity">
    <text evidence="1 5">Belongs to the N(4)/N(6)-methyltransferase family.</text>
</comment>
<protein>
    <recommendedName>
        <fullName evidence="5">Methyltransferase</fullName>
        <ecNumber evidence="5">2.1.1.-</ecNumber>
    </recommendedName>
</protein>
<dbReference type="GO" id="GO:0009307">
    <property type="term" value="P:DNA restriction-modification system"/>
    <property type="evidence" value="ECO:0007669"/>
    <property type="project" value="UniProtKB-KW"/>
</dbReference>
<comment type="caution">
    <text evidence="7">The sequence shown here is derived from an EMBL/GenBank/DDBJ whole genome shotgun (WGS) entry which is preliminary data.</text>
</comment>
<evidence type="ECO:0000256" key="5">
    <source>
        <dbReference type="RuleBase" id="RU362026"/>
    </source>
</evidence>
<dbReference type="PROSITE" id="PS00092">
    <property type="entry name" value="N6_MTASE"/>
    <property type="match status" value="1"/>
</dbReference>
<evidence type="ECO:0000313" key="8">
    <source>
        <dbReference type="Proteomes" id="UP000640274"/>
    </source>
</evidence>
<dbReference type="Gene3D" id="3.40.50.150">
    <property type="entry name" value="Vaccinia Virus protein VP39"/>
    <property type="match status" value="1"/>
</dbReference>
<keyword evidence="2" id="KW-0489">Methyltransferase</keyword>
<gene>
    <name evidence="7" type="ORF">JFN88_12610</name>
</gene>
<feature type="domain" description="DNA methylase N-4/N-6" evidence="6">
    <location>
        <begin position="20"/>
        <end position="218"/>
    </location>
</feature>
<dbReference type="InterPro" id="IPR029063">
    <property type="entry name" value="SAM-dependent_MTases_sf"/>
</dbReference>
<evidence type="ECO:0000259" key="6">
    <source>
        <dbReference type="Pfam" id="PF01555"/>
    </source>
</evidence>
<accession>A0A934MR88</accession>
<proteinExistence type="inferred from homology"/>
<dbReference type="Pfam" id="PF01555">
    <property type="entry name" value="N6_N4_Mtase"/>
    <property type="match status" value="1"/>
</dbReference>
<dbReference type="EMBL" id="JAELUP010000065">
    <property type="protein sequence ID" value="MBJ6362109.1"/>
    <property type="molecule type" value="Genomic_DNA"/>
</dbReference>
<dbReference type="GO" id="GO:0003677">
    <property type="term" value="F:DNA binding"/>
    <property type="evidence" value="ECO:0007669"/>
    <property type="project" value="InterPro"/>
</dbReference>
<dbReference type="InterPro" id="IPR002052">
    <property type="entry name" value="DNA_methylase_N6_adenine_CS"/>
</dbReference>
<dbReference type="GO" id="GO:0008170">
    <property type="term" value="F:N-methyltransferase activity"/>
    <property type="evidence" value="ECO:0007669"/>
    <property type="project" value="InterPro"/>
</dbReference>
<dbReference type="PRINTS" id="PR00508">
    <property type="entry name" value="S21N4MTFRASE"/>
</dbReference>
<evidence type="ECO:0000256" key="2">
    <source>
        <dbReference type="ARBA" id="ARBA00022603"/>
    </source>
</evidence>
<dbReference type="InterPro" id="IPR002941">
    <property type="entry name" value="DNA_methylase_N4/N6"/>
</dbReference>
<evidence type="ECO:0000256" key="1">
    <source>
        <dbReference type="ARBA" id="ARBA00006594"/>
    </source>
</evidence>
<keyword evidence="3" id="KW-0808">Transferase</keyword>
<keyword evidence="4" id="KW-0680">Restriction system</keyword>
<evidence type="ECO:0000256" key="4">
    <source>
        <dbReference type="ARBA" id="ARBA00022747"/>
    </source>
</evidence>
<sequence length="235" mass="27481">MLYNLDCVDGSEKIIDDESVDLLIADPPYNLGFGGTKHTKTKKPRFNIIANDQLSHRNYQRFTFQWLRQAYRILKPGRHIYVCIDWRMYPYMALWMRRVGFVIKNCITWNKVHMGMGHQYRFQHEFIIFAVKGEKARRIRSRSATDIWSIPRISGNKTIHPTEKPVEVMQKMILNSSEPGEMVVDFFSGSGPVAEAVIRSGRELTAFEIDPHWYEVSKQRIEAVQQELREEGADL</sequence>
<dbReference type="InterPro" id="IPR001091">
    <property type="entry name" value="RM_Methyltransferase"/>
</dbReference>
<reference evidence="7" key="1">
    <citation type="submission" date="2020-12" db="EMBL/GenBank/DDBJ databases">
        <authorList>
            <person name="Huq M.A."/>
        </authorList>
    </citation>
    <scope>NUCLEOTIDE SEQUENCE</scope>
    <source>
        <strain evidence="7">MAHUQ-46</strain>
    </source>
</reference>
<evidence type="ECO:0000256" key="3">
    <source>
        <dbReference type="ARBA" id="ARBA00022679"/>
    </source>
</evidence>
<keyword evidence="8" id="KW-1185">Reference proteome</keyword>
<dbReference type="Proteomes" id="UP000640274">
    <property type="component" value="Unassembled WGS sequence"/>
</dbReference>
<dbReference type="EC" id="2.1.1.-" evidence="5"/>
<dbReference type="SUPFAM" id="SSF53335">
    <property type="entry name" value="S-adenosyl-L-methionine-dependent methyltransferases"/>
    <property type="match status" value="1"/>
</dbReference>
<dbReference type="GO" id="GO:0032259">
    <property type="term" value="P:methylation"/>
    <property type="evidence" value="ECO:0007669"/>
    <property type="project" value="UniProtKB-KW"/>
</dbReference>